<dbReference type="GO" id="GO:0005886">
    <property type="term" value="C:plasma membrane"/>
    <property type="evidence" value="ECO:0007669"/>
    <property type="project" value="UniProtKB-SubCell"/>
</dbReference>
<feature type="domain" description="Casparian strip membrane protein" evidence="10">
    <location>
        <begin position="95"/>
        <end position="245"/>
    </location>
</feature>
<comment type="subcellular location">
    <subcellularLocation>
        <location evidence="1 9">Cell membrane</location>
        <topology evidence="1 9">Multi-pass membrane protein</topology>
    </subcellularLocation>
</comment>
<dbReference type="GeneID" id="104595113"/>
<evidence type="ECO:0000256" key="4">
    <source>
        <dbReference type="ARBA" id="ARBA00022475"/>
    </source>
</evidence>
<dbReference type="OMA" id="FAFAMMS"/>
<dbReference type="InterPro" id="IPR006702">
    <property type="entry name" value="CASP_dom"/>
</dbReference>
<dbReference type="AlphaFoldDB" id="A0A1U7ZQ22"/>
<feature type="transmembrane region" description="Helical" evidence="9">
    <location>
        <begin position="232"/>
        <end position="257"/>
    </location>
</feature>
<evidence type="ECO:0000256" key="1">
    <source>
        <dbReference type="ARBA" id="ARBA00004651"/>
    </source>
</evidence>
<reference evidence="12" key="1">
    <citation type="submission" date="2025-08" db="UniProtKB">
        <authorList>
            <consortium name="RefSeq"/>
        </authorList>
    </citation>
    <scope>IDENTIFICATION</scope>
</reference>
<evidence type="ECO:0000259" key="10">
    <source>
        <dbReference type="Pfam" id="PF04535"/>
    </source>
</evidence>
<dbReference type="OrthoDB" id="1918787at2759"/>
<evidence type="ECO:0000256" key="8">
    <source>
        <dbReference type="ARBA" id="ARBA00023180"/>
    </source>
</evidence>
<evidence type="ECO:0000256" key="3">
    <source>
        <dbReference type="ARBA" id="ARBA00011489"/>
    </source>
</evidence>
<dbReference type="InterPro" id="IPR006459">
    <property type="entry name" value="CASP/CASPL"/>
</dbReference>
<comment type="caution">
    <text evidence="9">Lacks conserved residue(s) required for the propagation of feature annotation.</text>
</comment>
<keyword evidence="8" id="KW-0325">Glycoprotein</keyword>
<gene>
    <name evidence="12" type="primary">LOC104595113</name>
</gene>
<dbReference type="InParanoid" id="A0A1U7ZQ22"/>
<keyword evidence="6 9" id="KW-1133">Transmembrane helix</keyword>
<evidence type="ECO:0000313" key="11">
    <source>
        <dbReference type="Proteomes" id="UP000189703"/>
    </source>
</evidence>
<accession>A0A1U7ZQ22</accession>
<sequence>MVRSSMPACLPSDLPLLKARALPHKGPRSGLRRKLTAESRVRVEVKERKMSNGRKNLSEVGIQMPESKVAADSFTMSGPLVTDRPNQNARPKTDPAHASLRLACLITSIFSLSFMASAQQSSTISIYGFSFPVYSKWSFSDSFEYLVGISAAVAAHSLLQLIINVMKLLKKSPVIPSRSHAWLIFAGDQVFAYAMLSAGSAASGVTNLNRTGIRHAPLPGICKPLHIFCNHIAVSIAFAFLSSFLLAISVVLDVIWLSKY</sequence>
<keyword evidence="7 9" id="KW-0472">Membrane</keyword>
<proteinExistence type="inferred from homology"/>
<evidence type="ECO:0000256" key="5">
    <source>
        <dbReference type="ARBA" id="ARBA00022692"/>
    </source>
</evidence>
<evidence type="ECO:0000256" key="6">
    <source>
        <dbReference type="ARBA" id="ARBA00022989"/>
    </source>
</evidence>
<dbReference type="RefSeq" id="XP_010254000.2">
    <property type="nucleotide sequence ID" value="XM_010255698.2"/>
</dbReference>
<organism evidence="11 12">
    <name type="scientific">Nelumbo nucifera</name>
    <name type="common">Sacred lotus</name>
    <dbReference type="NCBI Taxonomy" id="4432"/>
    <lineage>
        <taxon>Eukaryota</taxon>
        <taxon>Viridiplantae</taxon>
        <taxon>Streptophyta</taxon>
        <taxon>Embryophyta</taxon>
        <taxon>Tracheophyta</taxon>
        <taxon>Spermatophyta</taxon>
        <taxon>Magnoliopsida</taxon>
        <taxon>Proteales</taxon>
        <taxon>Nelumbonaceae</taxon>
        <taxon>Nelumbo</taxon>
    </lineage>
</organism>
<dbReference type="Proteomes" id="UP000189703">
    <property type="component" value="Unplaced"/>
</dbReference>
<dbReference type="eggNOG" id="ENOG502RN9B">
    <property type="taxonomic scope" value="Eukaryota"/>
</dbReference>
<feature type="transmembrane region" description="Helical" evidence="9">
    <location>
        <begin position="145"/>
        <end position="169"/>
    </location>
</feature>
<keyword evidence="4 9" id="KW-1003">Cell membrane</keyword>
<protein>
    <recommendedName>
        <fullName evidence="9">CASP-like protein</fullName>
    </recommendedName>
</protein>
<evidence type="ECO:0000256" key="7">
    <source>
        <dbReference type="ARBA" id="ARBA00023136"/>
    </source>
</evidence>
<evidence type="ECO:0000313" key="12">
    <source>
        <dbReference type="RefSeq" id="XP_010254000.2"/>
    </source>
</evidence>
<dbReference type="KEGG" id="nnu:104595113"/>
<comment type="similarity">
    <text evidence="2 9">Belongs to the Casparian strip membrane proteins (CASP) family.</text>
</comment>
<feature type="transmembrane region" description="Helical" evidence="9">
    <location>
        <begin position="100"/>
        <end position="118"/>
    </location>
</feature>
<name>A0A1U7ZQ22_NELNU</name>
<comment type="subunit">
    <text evidence="3 9">Homodimer and heterodimers.</text>
</comment>
<keyword evidence="5 9" id="KW-0812">Transmembrane</keyword>
<keyword evidence="11" id="KW-1185">Reference proteome</keyword>
<dbReference type="PANTHER" id="PTHR33573:SF48">
    <property type="entry name" value="CASP-LIKE PROTEIN 3A1"/>
    <property type="match status" value="1"/>
</dbReference>
<dbReference type="NCBIfam" id="TIGR01569">
    <property type="entry name" value="A_tha_TIGR01569"/>
    <property type="match status" value="1"/>
</dbReference>
<dbReference type="Pfam" id="PF04535">
    <property type="entry name" value="CASP_dom"/>
    <property type="match status" value="1"/>
</dbReference>
<evidence type="ECO:0000256" key="2">
    <source>
        <dbReference type="ARBA" id="ARBA00007651"/>
    </source>
</evidence>
<evidence type="ECO:0000256" key="9">
    <source>
        <dbReference type="RuleBase" id="RU361233"/>
    </source>
</evidence>
<dbReference type="PANTHER" id="PTHR33573">
    <property type="entry name" value="CASP-LIKE PROTEIN 4A4"/>
    <property type="match status" value="1"/>
</dbReference>